<evidence type="ECO:0000313" key="2">
    <source>
        <dbReference type="Proteomes" id="UP001172386"/>
    </source>
</evidence>
<keyword evidence="2" id="KW-1185">Reference proteome</keyword>
<dbReference type="EMBL" id="JAPDRQ010000045">
    <property type="protein sequence ID" value="KAJ9658949.1"/>
    <property type="molecule type" value="Genomic_DNA"/>
</dbReference>
<protein>
    <submittedName>
        <fullName evidence="1">Uncharacterized protein</fullName>
    </submittedName>
</protein>
<organism evidence="1 2">
    <name type="scientific">Neophaeococcomyces mojaviensis</name>
    <dbReference type="NCBI Taxonomy" id="3383035"/>
    <lineage>
        <taxon>Eukaryota</taxon>
        <taxon>Fungi</taxon>
        <taxon>Dikarya</taxon>
        <taxon>Ascomycota</taxon>
        <taxon>Pezizomycotina</taxon>
        <taxon>Eurotiomycetes</taxon>
        <taxon>Chaetothyriomycetidae</taxon>
        <taxon>Chaetothyriales</taxon>
        <taxon>Chaetothyriales incertae sedis</taxon>
        <taxon>Neophaeococcomyces</taxon>
    </lineage>
</organism>
<comment type="caution">
    <text evidence="1">The sequence shown here is derived from an EMBL/GenBank/DDBJ whole genome shotgun (WGS) entry which is preliminary data.</text>
</comment>
<accession>A0ACC3ABD8</accession>
<reference evidence="1" key="1">
    <citation type="submission" date="2022-10" db="EMBL/GenBank/DDBJ databases">
        <title>Culturing micro-colonial fungi from biological soil crusts in the Mojave desert and describing Neophaeococcomyces mojavensis, and introducing the new genera and species Taxawa tesnikishii.</title>
        <authorList>
            <person name="Kurbessoian T."/>
            <person name="Stajich J.E."/>
        </authorList>
    </citation>
    <scope>NUCLEOTIDE SEQUENCE</scope>
    <source>
        <strain evidence="1">JES_112</strain>
    </source>
</reference>
<proteinExistence type="predicted"/>
<evidence type="ECO:0000313" key="1">
    <source>
        <dbReference type="EMBL" id="KAJ9658949.1"/>
    </source>
</evidence>
<name>A0ACC3ABD8_9EURO</name>
<sequence length="812" mass="91036">MKRVVSPDLEVSIPTCVQQSHFTLFQFLSDATGSPWTPVRKQTRSPLGTDSETQPSGTLQTPQDTNSHSSIEANGASNRIPYRLRLVFYRLEFGFGDGPRCEIVRGSLDATTSPLSRPTQPRYYADLQLQPSGDNVSLDPMTVTSKVVQKDEKLKKEQRIEQMVEQTQSKKLTSVQCRDESGCLTPAHQAATPADTLTPNDLHHMRAALEYLHAYIGRNSSQANGQGQTDCIPSDSCAENSELEHVPANPTAAPAIIVVPPDQPASYSYQHYPVSKTGAEHGTESHMSSMFLRNNVWLENPSEDIIWSDISPTMDDPNDLPLQAYKSTSLSQVNGQGQNRLILSPSHAERSELKSVPATSLHCPLHDTSPESSLHSLESIRSDREMSFVQYTASTDVQSDKLHLNTQTPSFAEIIATFLYQHSLRFINGEVETINQPGHAIEQDAPEGKDRPSQKRSRSSTGNLATYETGLGDSSKKRRKQPRKKNDEDNDESATPPVRRSKTHSESSLEIFLACPYYKANPLRYSRRSGCDCGSKKLRSIPTLKQHLYRVHGRPDYYCAKCCKEFDNRAFRDEHIRSVDCQMVEDIYADKMEPEMCEKIKQRNQRNRIELWYDIFEILFPGRQRPNSPYADDQESIMHFVNMFVRLGRRLVVDLVRNLGQAGESTAQIPQPTQAILDEALDIFNQMHQDRTSSIGVFPSQPPAITEVRQTARNPTTSFNTYPSPCTRVSSANLGRQYTDTLSDQNVNHTRHEVDSFPHNFSVGPLTDPLGNLDATESMVRSRSSDIPDFATLGEDWATAFDDLAEDILPQG</sequence>
<gene>
    <name evidence="1" type="ORF">H2198_003378</name>
</gene>
<dbReference type="Proteomes" id="UP001172386">
    <property type="component" value="Unassembled WGS sequence"/>
</dbReference>